<dbReference type="Proteomes" id="UP000001357">
    <property type="component" value="Unassembled WGS sequence"/>
</dbReference>
<feature type="compositionally biased region" description="Polar residues" evidence="3">
    <location>
        <begin position="760"/>
        <end position="770"/>
    </location>
</feature>
<feature type="compositionally biased region" description="Basic and acidic residues" evidence="3">
    <location>
        <begin position="820"/>
        <end position="832"/>
    </location>
</feature>
<keyword evidence="2" id="KW-0175">Coiled coil</keyword>
<protein>
    <recommendedName>
        <fullName evidence="4">SH2 domain-containing protein</fullName>
    </recommendedName>
</protein>
<feature type="compositionally biased region" description="Low complexity" evidence="3">
    <location>
        <begin position="781"/>
        <end position="804"/>
    </location>
</feature>
<dbReference type="Pfam" id="PF00017">
    <property type="entry name" value="SH2"/>
    <property type="match status" value="1"/>
</dbReference>
<accession>A9V6M0</accession>
<dbReference type="PANTHER" id="PTHR34403">
    <property type="entry name" value="TOL-PAL SYSTEM PROTEIN TOLA"/>
    <property type="match status" value="1"/>
</dbReference>
<dbReference type="KEGG" id="mbr:MONBRDRAFT_10525"/>
<dbReference type="PANTHER" id="PTHR34403:SF17">
    <property type="entry name" value="RETINITIS PIGMENTOSA 1-LIKE 1 PROTEIN-LIKE"/>
    <property type="match status" value="1"/>
</dbReference>
<dbReference type="InterPro" id="IPR036860">
    <property type="entry name" value="SH2_dom_sf"/>
</dbReference>
<keyword evidence="6" id="KW-1185">Reference proteome</keyword>
<feature type="compositionally biased region" description="Polar residues" evidence="3">
    <location>
        <begin position="309"/>
        <end position="321"/>
    </location>
</feature>
<evidence type="ECO:0000259" key="4">
    <source>
        <dbReference type="PROSITE" id="PS50001"/>
    </source>
</evidence>
<dbReference type="SUPFAM" id="SSF55550">
    <property type="entry name" value="SH2 domain"/>
    <property type="match status" value="2"/>
</dbReference>
<dbReference type="InterPro" id="IPR000980">
    <property type="entry name" value="SH2"/>
</dbReference>
<feature type="coiled-coil region" evidence="2">
    <location>
        <begin position="579"/>
        <end position="626"/>
    </location>
</feature>
<feature type="compositionally biased region" description="Polar residues" evidence="3">
    <location>
        <begin position="200"/>
        <end position="213"/>
    </location>
</feature>
<sequence>MARLIQRLTKPLAGWPTPLSIPIFKGETFPPDDTPLEDIPYFHGALPKDICDASLAKMGMKDGTYMLRLYKPNDPSILVLTVVYKGKPTHHQVQHEATVWSINRKVLPGCTSVRRLVAALAVTHADFWPVPLMLPVINPRCDTVKPPTQRGSSAAASPSPTPDPQNTPSAESVPSSEMPQTDTSNQYGNDASEEAPTEAKSVTTPEIESNISSKPEPQPELQPESEPQSQPEPEPQSQPEPEPQSQPEPESQPQPEPEPQSQPEPEPQSQPEPEPELQADVANNNAPKAEIKATPDAPETLPEADATADTHQTKAGTQLENPANAKGLVDESIYGTVDEAEALIKTRLQDRVKAINTTREPDEWVTPEVEIRQGLVGQSIKALLPSDDAQVPSVEIVLPHPDFDEHELTVEPSMTLYYHGDITPAQAEAALNAAKDGQYLLRAHEASRHAFAVILSHVHNGSILHTPLTQSDLNGSFKIGQVATGERNLNDALRFLHAQQPGWPHPLTEGIQGIKVLSAAEKSKMRQANNQAIEEAAQRQQALVEEAKREQARARGSHRAATTKAEVNLEAQRQRAMEEEMQSLRAAQLEERRAQMREQIRQKLVAERKAQALKDLREQRRQEAEAALAAARAFKPEVEVNLDSDDEDAGVLGPEELDEWRHAESGGPELMESIYAAPDAALKQDETSASDIAGNAPLYSDFSTTMSRTPSTTALRNDPELPNPYGVATNAIAEEPDAIAASHNVDEGGAYGEAVDRSAGPSTGVESNTYEVPAEAKEEATTSASPSQAAAQAQAAPAAAAAPESARDETPSSPPAKSKGGPDDKKKGCLVM</sequence>
<dbReference type="OMA" id="NNTHEFV"/>
<dbReference type="InParanoid" id="A9V6M0"/>
<gene>
    <name evidence="5" type="ORF">MONBRDRAFT_10525</name>
</gene>
<dbReference type="SMART" id="SM00252">
    <property type="entry name" value="SH2"/>
    <property type="match status" value="2"/>
</dbReference>
<proteinExistence type="predicted"/>
<evidence type="ECO:0000256" key="1">
    <source>
        <dbReference type="PROSITE-ProRule" id="PRU00191"/>
    </source>
</evidence>
<dbReference type="GeneID" id="5893586"/>
<dbReference type="eggNOG" id="ENOG502SD2B">
    <property type="taxonomic scope" value="Eukaryota"/>
</dbReference>
<feature type="compositionally biased region" description="Polar residues" evidence="3">
    <location>
        <begin position="166"/>
        <end position="189"/>
    </location>
</feature>
<feature type="region of interest" description="Disordered" evidence="3">
    <location>
        <begin position="143"/>
        <end position="323"/>
    </location>
</feature>
<feature type="compositionally biased region" description="Low complexity" evidence="3">
    <location>
        <begin position="219"/>
        <end position="229"/>
    </location>
</feature>
<feature type="compositionally biased region" description="Pro residues" evidence="3">
    <location>
        <begin position="230"/>
        <end position="272"/>
    </location>
</feature>
<dbReference type="AlphaFoldDB" id="A9V6M0"/>
<organism evidence="5 6">
    <name type="scientific">Monosiga brevicollis</name>
    <name type="common">Choanoflagellate</name>
    <dbReference type="NCBI Taxonomy" id="81824"/>
    <lineage>
        <taxon>Eukaryota</taxon>
        <taxon>Choanoflagellata</taxon>
        <taxon>Craspedida</taxon>
        <taxon>Salpingoecidae</taxon>
        <taxon>Monosiga</taxon>
    </lineage>
</organism>
<reference evidence="5 6" key="1">
    <citation type="journal article" date="2008" name="Nature">
        <title>The genome of the choanoflagellate Monosiga brevicollis and the origin of metazoans.</title>
        <authorList>
            <consortium name="JGI Sequencing"/>
            <person name="King N."/>
            <person name="Westbrook M.J."/>
            <person name="Young S.L."/>
            <person name="Kuo A."/>
            <person name="Abedin M."/>
            <person name="Chapman J."/>
            <person name="Fairclough S."/>
            <person name="Hellsten U."/>
            <person name="Isogai Y."/>
            <person name="Letunic I."/>
            <person name="Marr M."/>
            <person name="Pincus D."/>
            <person name="Putnam N."/>
            <person name="Rokas A."/>
            <person name="Wright K.J."/>
            <person name="Zuzow R."/>
            <person name="Dirks W."/>
            <person name="Good M."/>
            <person name="Goodstein D."/>
            <person name="Lemons D."/>
            <person name="Li W."/>
            <person name="Lyons J.B."/>
            <person name="Morris A."/>
            <person name="Nichols S."/>
            <person name="Richter D.J."/>
            <person name="Salamov A."/>
            <person name="Bork P."/>
            <person name="Lim W.A."/>
            <person name="Manning G."/>
            <person name="Miller W.T."/>
            <person name="McGinnis W."/>
            <person name="Shapiro H."/>
            <person name="Tjian R."/>
            <person name="Grigoriev I.V."/>
            <person name="Rokhsar D."/>
        </authorList>
    </citation>
    <scope>NUCLEOTIDE SEQUENCE [LARGE SCALE GENOMIC DNA]</scope>
    <source>
        <strain evidence="6">MX1 / ATCC 50154</strain>
    </source>
</reference>
<evidence type="ECO:0000256" key="2">
    <source>
        <dbReference type="SAM" id="Coils"/>
    </source>
</evidence>
<dbReference type="EMBL" id="CH991563">
    <property type="protein sequence ID" value="EDQ86756.1"/>
    <property type="molecule type" value="Genomic_DNA"/>
</dbReference>
<dbReference type="CDD" id="cd00173">
    <property type="entry name" value="SH2"/>
    <property type="match status" value="1"/>
</dbReference>
<feature type="compositionally biased region" description="Polar residues" evidence="3">
    <location>
        <begin position="701"/>
        <end position="715"/>
    </location>
</feature>
<feature type="domain" description="SH2" evidence="4">
    <location>
        <begin position="417"/>
        <end position="511"/>
    </location>
</feature>
<dbReference type="Gene3D" id="3.30.505.10">
    <property type="entry name" value="SH2 domain"/>
    <property type="match status" value="2"/>
</dbReference>
<feature type="region of interest" description="Disordered" evidence="3">
    <location>
        <begin position="692"/>
        <end position="832"/>
    </location>
</feature>
<name>A9V6M0_MONBE</name>
<dbReference type="RefSeq" id="XP_001748301.1">
    <property type="nucleotide sequence ID" value="XM_001748249.1"/>
</dbReference>
<evidence type="ECO:0000313" key="5">
    <source>
        <dbReference type="EMBL" id="EDQ86756.1"/>
    </source>
</evidence>
<evidence type="ECO:0000313" key="6">
    <source>
        <dbReference type="Proteomes" id="UP000001357"/>
    </source>
</evidence>
<dbReference type="STRING" id="81824.A9V6M0"/>
<evidence type="ECO:0000256" key="3">
    <source>
        <dbReference type="SAM" id="MobiDB-lite"/>
    </source>
</evidence>
<keyword evidence="1" id="KW-0727">SH2 domain</keyword>
<dbReference type="PROSITE" id="PS50001">
    <property type="entry name" value="SH2"/>
    <property type="match status" value="1"/>
</dbReference>
<dbReference type="InterPro" id="IPR050972">
    <property type="entry name" value="SDr-like"/>
</dbReference>